<proteinExistence type="predicted"/>
<reference evidence="3" key="1">
    <citation type="submission" date="2016-06" db="UniProtKB">
        <authorList>
            <consortium name="WormBaseParasite"/>
        </authorList>
    </citation>
    <scope>IDENTIFICATION</scope>
</reference>
<accession>A0A183K9G8</accession>
<evidence type="ECO:0000313" key="2">
    <source>
        <dbReference type="Proteomes" id="UP000279833"/>
    </source>
</evidence>
<evidence type="ECO:0000313" key="1">
    <source>
        <dbReference type="EMBL" id="VDP45496.1"/>
    </source>
</evidence>
<dbReference type="AlphaFoldDB" id="A0A183K9G8"/>
<evidence type="ECO:0000313" key="3">
    <source>
        <dbReference type="WBParaSite" id="SCUD_0001165101-mRNA-1"/>
    </source>
</evidence>
<gene>
    <name evidence="1" type="ORF">SCUD_LOCUS11651</name>
</gene>
<dbReference type="WBParaSite" id="SCUD_0001165101-mRNA-1">
    <property type="protein sequence ID" value="SCUD_0001165101-mRNA-1"/>
    <property type="gene ID" value="SCUD_0001165101"/>
</dbReference>
<sequence length="48" mass="5379">MCILCVCLDIVLIYKHYKQRWIVASSGTQDACFVLSGTRQMDVPASQS</sequence>
<reference evidence="1 2" key="2">
    <citation type="submission" date="2018-11" db="EMBL/GenBank/DDBJ databases">
        <authorList>
            <consortium name="Pathogen Informatics"/>
        </authorList>
    </citation>
    <scope>NUCLEOTIDE SEQUENCE [LARGE SCALE GENOMIC DNA]</scope>
    <source>
        <strain evidence="1">Dakar</strain>
        <strain evidence="2">Dakar, Senegal</strain>
    </source>
</reference>
<keyword evidence="2" id="KW-1185">Reference proteome</keyword>
<organism evidence="3">
    <name type="scientific">Schistosoma curassoni</name>
    <dbReference type="NCBI Taxonomy" id="6186"/>
    <lineage>
        <taxon>Eukaryota</taxon>
        <taxon>Metazoa</taxon>
        <taxon>Spiralia</taxon>
        <taxon>Lophotrochozoa</taxon>
        <taxon>Platyhelminthes</taxon>
        <taxon>Trematoda</taxon>
        <taxon>Digenea</taxon>
        <taxon>Strigeidida</taxon>
        <taxon>Schistosomatoidea</taxon>
        <taxon>Schistosomatidae</taxon>
        <taxon>Schistosoma</taxon>
    </lineage>
</organism>
<dbReference type="Proteomes" id="UP000279833">
    <property type="component" value="Unassembled WGS sequence"/>
</dbReference>
<name>A0A183K9G8_9TREM</name>
<dbReference type="EMBL" id="UZAK01034555">
    <property type="protein sequence ID" value="VDP45496.1"/>
    <property type="molecule type" value="Genomic_DNA"/>
</dbReference>
<protein>
    <submittedName>
        <fullName evidence="1 3">Uncharacterized protein</fullName>
    </submittedName>
</protein>